<protein>
    <submittedName>
        <fullName evidence="2">UPF0070 protein YfgM</fullName>
    </submittedName>
</protein>
<feature type="transmembrane region" description="Helical" evidence="1">
    <location>
        <begin position="16"/>
        <end position="36"/>
    </location>
</feature>
<name>A0A451CYE0_9GAMM</name>
<evidence type="ECO:0000256" key="1">
    <source>
        <dbReference type="SAM" id="Phobius"/>
    </source>
</evidence>
<gene>
    <name evidence="2" type="primary">yfgM</name>
    <name evidence="2" type="ORF">BUCICUMA2628_407</name>
</gene>
<dbReference type="Proteomes" id="UP000294404">
    <property type="component" value="Chromosome"/>
</dbReference>
<proteinExistence type="predicted"/>
<dbReference type="EMBL" id="LR217695">
    <property type="protein sequence ID" value="VFP78426.1"/>
    <property type="molecule type" value="Genomic_DNA"/>
</dbReference>
<dbReference type="Gene3D" id="1.25.40.10">
    <property type="entry name" value="Tetratricopeptide repeat domain"/>
    <property type="match status" value="1"/>
</dbReference>
<keyword evidence="1" id="KW-0472">Membrane</keyword>
<keyword evidence="1" id="KW-0812">Transmembrane</keyword>
<organism evidence="2 3">
    <name type="scientific">Buchnera aphidicola</name>
    <name type="common">Cinara cuneomaculata</name>
    <dbReference type="NCBI Taxonomy" id="1660040"/>
    <lineage>
        <taxon>Bacteria</taxon>
        <taxon>Pseudomonadati</taxon>
        <taxon>Pseudomonadota</taxon>
        <taxon>Gammaproteobacteria</taxon>
        <taxon>Enterobacterales</taxon>
        <taxon>Erwiniaceae</taxon>
        <taxon>Buchnera</taxon>
    </lineage>
</organism>
<dbReference type="AlphaFoldDB" id="A0A451CYE0"/>
<keyword evidence="1" id="KW-1133">Transmembrane helix</keyword>
<reference evidence="2 3" key="1">
    <citation type="submission" date="2019-02" db="EMBL/GenBank/DDBJ databases">
        <authorList>
            <person name="Manzano-Marin A."/>
            <person name="Manzano-Marin A."/>
        </authorList>
    </citation>
    <scope>NUCLEOTIDE SEQUENCE [LARGE SCALE GENOMIC DNA]</scope>
    <source>
        <strain evidence="2 3">BuCicuneomaculata</strain>
    </source>
</reference>
<evidence type="ECO:0000313" key="2">
    <source>
        <dbReference type="EMBL" id="VFP78426.1"/>
    </source>
</evidence>
<evidence type="ECO:0000313" key="3">
    <source>
        <dbReference type="Proteomes" id="UP000294404"/>
    </source>
</evidence>
<accession>A0A451CYE0</accession>
<dbReference type="OrthoDB" id="6553964at2"/>
<dbReference type="InterPro" id="IPR011990">
    <property type="entry name" value="TPR-like_helical_dom_sf"/>
</dbReference>
<sequence>MLKPICQKIKDMSKKYIYILLFFIIFSLSICTIVMYKKNINNNVIVKDFIRITKNLNKKNKDIINNKILFLKRRNSIYTTLVGINLSKQLFLKKKYIESTRILKKLLLVNSEENLLFLIKLNLLKLYIKQNKFSKAINIIASIQDSSWKKLFEKYNKIYFNKKRILA</sequence>